<protein>
    <submittedName>
        <fullName evidence="1">Uncharacterized protein</fullName>
    </submittedName>
</protein>
<organism evidence="1 2">
    <name type="scientific">Eumeta variegata</name>
    <name type="common">Bagworm moth</name>
    <name type="synonym">Eumeta japonica</name>
    <dbReference type="NCBI Taxonomy" id="151549"/>
    <lineage>
        <taxon>Eukaryota</taxon>
        <taxon>Metazoa</taxon>
        <taxon>Ecdysozoa</taxon>
        <taxon>Arthropoda</taxon>
        <taxon>Hexapoda</taxon>
        <taxon>Insecta</taxon>
        <taxon>Pterygota</taxon>
        <taxon>Neoptera</taxon>
        <taxon>Endopterygota</taxon>
        <taxon>Lepidoptera</taxon>
        <taxon>Glossata</taxon>
        <taxon>Ditrysia</taxon>
        <taxon>Tineoidea</taxon>
        <taxon>Psychidae</taxon>
        <taxon>Oiketicinae</taxon>
        <taxon>Eumeta</taxon>
    </lineage>
</organism>
<keyword evidence="2" id="KW-1185">Reference proteome</keyword>
<dbReference type="EMBL" id="BGZK01000164">
    <property type="protein sequence ID" value="GBP24656.1"/>
    <property type="molecule type" value="Genomic_DNA"/>
</dbReference>
<name>A0A4C1UFC9_EUMVA</name>
<gene>
    <name evidence="1" type="ORF">EVAR_15862_1</name>
</gene>
<accession>A0A4C1UFC9</accession>
<dbReference type="AlphaFoldDB" id="A0A4C1UFC9"/>
<proteinExistence type="predicted"/>
<evidence type="ECO:0000313" key="1">
    <source>
        <dbReference type="EMBL" id="GBP24656.1"/>
    </source>
</evidence>
<sequence>MDRLREIPTSVKSRRCTSKTRCRHGSFSGSAVRDPEMNGRIDIQIGNSHLIGFCSAGTGAKSPTVDGCANVCSLEARTPLFQRPLS</sequence>
<comment type="caution">
    <text evidence="1">The sequence shown here is derived from an EMBL/GenBank/DDBJ whole genome shotgun (WGS) entry which is preliminary data.</text>
</comment>
<dbReference type="Proteomes" id="UP000299102">
    <property type="component" value="Unassembled WGS sequence"/>
</dbReference>
<evidence type="ECO:0000313" key="2">
    <source>
        <dbReference type="Proteomes" id="UP000299102"/>
    </source>
</evidence>
<reference evidence="1 2" key="1">
    <citation type="journal article" date="2019" name="Commun. Biol.">
        <title>The bagworm genome reveals a unique fibroin gene that provides high tensile strength.</title>
        <authorList>
            <person name="Kono N."/>
            <person name="Nakamura H."/>
            <person name="Ohtoshi R."/>
            <person name="Tomita M."/>
            <person name="Numata K."/>
            <person name="Arakawa K."/>
        </authorList>
    </citation>
    <scope>NUCLEOTIDE SEQUENCE [LARGE SCALE GENOMIC DNA]</scope>
</reference>